<keyword evidence="12" id="KW-1185">Reference proteome</keyword>
<dbReference type="AlphaFoldDB" id="A0A9P0GM44"/>
<proteinExistence type="inferred from homology"/>
<evidence type="ECO:0000313" key="11">
    <source>
        <dbReference type="EMBL" id="CAH1116617.1"/>
    </source>
</evidence>
<comment type="catalytic activity">
    <reaction evidence="10">
        <text>a very-long-chain acyl-CoA + malonyl-CoA + H(+) = a very-long-chain 3-oxoacyl-CoA + CO2 + CoA</text>
        <dbReference type="Rhea" id="RHEA:32727"/>
        <dbReference type="ChEBI" id="CHEBI:15378"/>
        <dbReference type="ChEBI" id="CHEBI:16526"/>
        <dbReference type="ChEBI" id="CHEBI:57287"/>
        <dbReference type="ChEBI" id="CHEBI:57384"/>
        <dbReference type="ChEBI" id="CHEBI:90725"/>
        <dbReference type="ChEBI" id="CHEBI:90736"/>
        <dbReference type="EC" id="2.3.1.199"/>
    </reaction>
</comment>
<keyword evidence="4 10" id="KW-0812">Transmembrane</keyword>
<keyword evidence="8 10" id="KW-0472">Membrane</keyword>
<evidence type="ECO:0000256" key="1">
    <source>
        <dbReference type="ARBA" id="ARBA00004141"/>
    </source>
</evidence>
<dbReference type="GO" id="GO:0005789">
    <property type="term" value="C:endoplasmic reticulum membrane"/>
    <property type="evidence" value="ECO:0007669"/>
    <property type="project" value="TreeGrafter"/>
</dbReference>
<name>A0A9P0GM44_PHACE</name>
<keyword evidence="9 10" id="KW-0275">Fatty acid biosynthesis</keyword>
<evidence type="ECO:0000256" key="3">
    <source>
        <dbReference type="ARBA" id="ARBA00022679"/>
    </source>
</evidence>
<evidence type="ECO:0000256" key="10">
    <source>
        <dbReference type="RuleBase" id="RU361115"/>
    </source>
</evidence>
<keyword evidence="2 10" id="KW-0444">Lipid biosynthesis</keyword>
<protein>
    <recommendedName>
        <fullName evidence="10">Elongation of very long chain fatty acids protein</fullName>
        <ecNumber evidence="10">2.3.1.199</ecNumber>
    </recommendedName>
    <alternativeName>
        <fullName evidence="10">Very-long-chain 3-oxoacyl-CoA synthase</fullName>
    </alternativeName>
</protein>
<dbReference type="EC" id="2.3.1.199" evidence="10"/>
<feature type="transmembrane region" description="Helical" evidence="10">
    <location>
        <begin position="23"/>
        <end position="51"/>
    </location>
</feature>
<accession>A0A9P0GM44</accession>
<dbReference type="GO" id="GO:0034626">
    <property type="term" value="P:fatty acid elongation, polyunsaturated fatty acid"/>
    <property type="evidence" value="ECO:0007669"/>
    <property type="project" value="TreeGrafter"/>
</dbReference>
<keyword evidence="7 10" id="KW-0443">Lipid metabolism</keyword>
<keyword evidence="3 10" id="KW-0808">Transferase</keyword>
<reference evidence="11" key="2">
    <citation type="submission" date="2022-10" db="EMBL/GenBank/DDBJ databases">
        <authorList>
            <consortium name="ENA_rothamsted_submissions"/>
            <consortium name="culmorum"/>
            <person name="King R."/>
        </authorList>
    </citation>
    <scope>NUCLEOTIDE SEQUENCE</scope>
</reference>
<evidence type="ECO:0000256" key="9">
    <source>
        <dbReference type="ARBA" id="ARBA00023160"/>
    </source>
</evidence>
<dbReference type="EMBL" id="OU896707">
    <property type="protein sequence ID" value="CAH1116617.1"/>
    <property type="molecule type" value="Genomic_DNA"/>
</dbReference>
<dbReference type="GO" id="GO:0034625">
    <property type="term" value="P:fatty acid elongation, monounsaturated fatty acid"/>
    <property type="evidence" value="ECO:0007669"/>
    <property type="project" value="TreeGrafter"/>
</dbReference>
<evidence type="ECO:0000256" key="7">
    <source>
        <dbReference type="ARBA" id="ARBA00023098"/>
    </source>
</evidence>
<feature type="transmembrane region" description="Helical" evidence="10">
    <location>
        <begin position="206"/>
        <end position="226"/>
    </location>
</feature>
<feature type="transmembrane region" description="Helical" evidence="10">
    <location>
        <begin position="63"/>
        <end position="82"/>
    </location>
</feature>
<dbReference type="Proteomes" id="UP001153737">
    <property type="component" value="Chromosome 1"/>
</dbReference>
<dbReference type="GO" id="GO:0042761">
    <property type="term" value="P:very long-chain fatty acid biosynthetic process"/>
    <property type="evidence" value="ECO:0007669"/>
    <property type="project" value="TreeGrafter"/>
</dbReference>
<keyword evidence="5 10" id="KW-0276">Fatty acid metabolism</keyword>
<dbReference type="GO" id="GO:0030148">
    <property type="term" value="P:sphingolipid biosynthetic process"/>
    <property type="evidence" value="ECO:0007669"/>
    <property type="project" value="TreeGrafter"/>
</dbReference>
<dbReference type="Pfam" id="PF01151">
    <property type="entry name" value="ELO"/>
    <property type="match status" value="1"/>
</dbReference>
<keyword evidence="6 10" id="KW-1133">Transmembrane helix</keyword>
<sequence>MMYICEKYHELLMRHSDPRVEKWTFMGGFGTIMYISIGYLLLVLVILPAIMKNREPLVLTTTIRIYNISQVVLCCLILYTLMTSGWIQGEYSLGCQTVDYSNSFNATRQLSALYWTYILKMYELVETVFFVLRKKYNQVSPLHLYHHVSTLFIAYVGTKFIGGGMFSLHVQTNLLIHIFMYTYYYLSSFGPEWQKSLVPWKSKLTIAQMVQFTLMLIHSVIAFLPGCAVPKTFFYFYVPNIFLLYKMFYDFYKKTYAQKSVFKVQ</sequence>
<evidence type="ECO:0000256" key="4">
    <source>
        <dbReference type="ARBA" id="ARBA00022692"/>
    </source>
</evidence>
<feature type="transmembrane region" description="Helical" evidence="10">
    <location>
        <begin position="144"/>
        <end position="162"/>
    </location>
</feature>
<dbReference type="OrthoDB" id="434092at2759"/>
<dbReference type="InterPro" id="IPR002076">
    <property type="entry name" value="ELO_fam"/>
</dbReference>
<dbReference type="PANTHER" id="PTHR11157:SF113">
    <property type="entry name" value="ELONGATION OF VERY LONG CHAIN FATTY ACIDS PROTEIN"/>
    <property type="match status" value="1"/>
</dbReference>
<gene>
    <name evidence="11" type="ORF">PHAECO_LOCUS924</name>
</gene>
<dbReference type="PANTHER" id="PTHR11157">
    <property type="entry name" value="FATTY ACID ACYL TRANSFERASE-RELATED"/>
    <property type="match status" value="1"/>
</dbReference>
<feature type="transmembrane region" description="Helical" evidence="10">
    <location>
        <begin position="112"/>
        <end position="132"/>
    </location>
</feature>
<evidence type="ECO:0000256" key="2">
    <source>
        <dbReference type="ARBA" id="ARBA00022516"/>
    </source>
</evidence>
<comment type="similarity">
    <text evidence="10">Belongs to the ELO family.</text>
</comment>
<dbReference type="GO" id="GO:0009922">
    <property type="term" value="F:fatty acid elongase activity"/>
    <property type="evidence" value="ECO:0007669"/>
    <property type="project" value="UniProtKB-EC"/>
</dbReference>
<evidence type="ECO:0000256" key="8">
    <source>
        <dbReference type="ARBA" id="ARBA00023136"/>
    </source>
</evidence>
<evidence type="ECO:0000313" key="12">
    <source>
        <dbReference type="Proteomes" id="UP001153737"/>
    </source>
</evidence>
<evidence type="ECO:0000256" key="5">
    <source>
        <dbReference type="ARBA" id="ARBA00022832"/>
    </source>
</evidence>
<organism evidence="11 12">
    <name type="scientific">Phaedon cochleariae</name>
    <name type="common">Mustard beetle</name>
    <dbReference type="NCBI Taxonomy" id="80249"/>
    <lineage>
        <taxon>Eukaryota</taxon>
        <taxon>Metazoa</taxon>
        <taxon>Ecdysozoa</taxon>
        <taxon>Arthropoda</taxon>
        <taxon>Hexapoda</taxon>
        <taxon>Insecta</taxon>
        <taxon>Pterygota</taxon>
        <taxon>Neoptera</taxon>
        <taxon>Endopterygota</taxon>
        <taxon>Coleoptera</taxon>
        <taxon>Polyphaga</taxon>
        <taxon>Cucujiformia</taxon>
        <taxon>Chrysomeloidea</taxon>
        <taxon>Chrysomelidae</taxon>
        <taxon>Chrysomelinae</taxon>
        <taxon>Chrysomelini</taxon>
        <taxon>Phaedon</taxon>
    </lineage>
</organism>
<comment type="subcellular location">
    <subcellularLocation>
        <location evidence="1">Membrane</location>
        <topology evidence="1">Multi-pass membrane protein</topology>
    </subcellularLocation>
</comment>
<feature type="transmembrane region" description="Helical" evidence="10">
    <location>
        <begin position="232"/>
        <end position="249"/>
    </location>
</feature>
<reference evidence="11" key="1">
    <citation type="submission" date="2022-01" db="EMBL/GenBank/DDBJ databases">
        <authorList>
            <person name="King R."/>
        </authorList>
    </citation>
    <scope>NUCLEOTIDE SEQUENCE</scope>
</reference>
<dbReference type="GO" id="GO:0019367">
    <property type="term" value="P:fatty acid elongation, saturated fatty acid"/>
    <property type="evidence" value="ECO:0007669"/>
    <property type="project" value="TreeGrafter"/>
</dbReference>
<evidence type="ECO:0000256" key="6">
    <source>
        <dbReference type="ARBA" id="ARBA00022989"/>
    </source>
</evidence>